<accession>A0A3N5DHW2</accession>
<dbReference type="PANTHER" id="PTHR43760:SF1">
    <property type="entry name" value="ENDORIBONUCLEASE L-PSP_CHORISMATE MUTASE-LIKE DOMAIN-CONTAINING PROTEIN"/>
    <property type="match status" value="1"/>
</dbReference>
<reference evidence="2 3" key="1">
    <citation type="submission" date="2018-11" db="EMBL/GenBank/DDBJ databases">
        <title>Erythrobacter spongiae sp. nov., isolated from a marine sponge.</title>
        <authorList>
            <person name="Zhuang L."/>
            <person name="Luo L."/>
        </authorList>
    </citation>
    <scope>NUCLEOTIDE SEQUENCE [LARGE SCALE GENOMIC DNA]</scope>
    <source>
        <strain evidence="2 3">HN-E23</strain>
    </source>
</reference>
<dbReference type="Pfam" id="PF14588">
    <property type="entry name" value="YjgF_endoribonc"/>
    <property type="match status" value="1"/>
</dbReference>
<dbReference type="SUPFAM" id="SSF55298">
    <property type="entry name" value="YjgF-like"/>
    <property type="match status" value="1"/>
</dbReference>
<dbReference type="CDD" id="cd02199">
    <property type="entry name" value="YjgF_YER057c_UK114_like_1"/>
    <property type="match status" value="1"/>
</dbReference>
<evidence type="ECO:0000313" key="2">
    <source>
        <dbReference type="EMBL" id="RPF71252.1"/>
    </source>
</evidence>
<organism evidence="2 3">
    <name type="scientific">Aurantiacibacter spongiae</name>
    <dbReference type="NCBI Taxonomy" id="2488860"/>
    <lineage>
        <taxon>Bacteria</taxon>
        <taxon>Pseudomonadati</taxon>
        <taxon>Pseudomonadota</taxon>
        <taxon>Alphaproteobacteria</taxon>
        <taxon>Sphingomonadales</taxon>
        <taxon>Erythrobacteraceae</taxon>
        <taxon>Aurantiacibacter</taxon>
    </lineage>
</organism>
<comment type="caution">
    <text evidence="2">The sequence shown here is derived from an EMBL/GenBank/DDBJ whole genome shotgun (WGS) entry which is preliminary data.</text>
</comment>
<dbReference type="OrthoDB" id="9806350at2"/>
<name>A0A3N5DHW2_9SPHN</name>
<dbReference type="Proteomes" id="UP000275232">
    <property type="component" value="Unassembled WGS sequence"/>
</dbReference>
<dbReference type="InterPro" id="IPR035959">
    <property type="entry name" value="RutC-like_sf"/>
</dbReference>
<feature type="domain" description="Endoribonuclease L-PSP/chorismate mutase-like" evidence="1">
    <location>
        <begin position="4"/>
        <end position="140"/>
    </location>
</feature>
<dbReference type="EMBL" id="RPFZ01000001">
    <property type="protein sequence ID" value="RPF71252.1"/>
    <property type="molecule type" value="Genomic_DNA"/>
</dbReference>
<dbReference type="InterPro" id="IPR013813">
    <property type="entry name" value="Endoribo_LPSP/chorism_mut-like"/>
</dbReference>
<protein>
    <submittedName>
        <fullName evidence="2">RidA family protein</fullName>
    </submittedName>
</protein>
<dbReference type="PANTHER" id="PTHR43760">
    <property type="entry name" value="ENDORIBONUCLEASE-RELATED"/>
    <property type="match status" value="1"/>
</dbReference>
<proteinExistence type="predicted"/>
<dbReference type="AlphaFoldDB" id="A0A3N5DHW2"/>
<sequence length="153" mass="15537">MSIEARLAGLGITLPEVSAPLASYLPVVVHGDLAFVSGQLPFIDGEVFTGTLGDGVSVEEAIPAARACGLMILAQLKAALIPLDRVERVVKLGGFVASAPGFTDQHKVVNGASDLMFEVFGDKGRHARAAVGVPALPVGAAVEVDAVIALAPG</sequence>
<dbReference type="RefSeq" id="WP_123879519.1">
    <property type="nucleotide sequence ID" value="NZ_RPFZ01000001.1"/>
</dbReference>
<dbReference type="Gene3D" id="3.30.1330.40">
    <property type="entry name" value="RutC-like"/>
    <property type="match status" value="1"/>
</dbReference>
<keyword evidence="3" id="KW-1185">Reference proteome</keyword>
<gene>
    <name evidence="2" type="ORF">EG799_06240</name>
</gene>
<evidence type="ECO:0000259" key="1">
    <source>
        <dbReference type="Pfam" id="PF14588"/>
    </source>
</evidence>
<evidence type="ECO:0000313" key="3">
    <source>
        <dbReference type="Proteomes" id="UP000275232"/>
    </source>
</evidence>